<evidence type="ECO:0000256" key="1">
    <source>
        <dbReference type="SAM" id="MobiDB-lite"/>
    </source>
</evidence>
<reference evidence="5" key="2">
    <citation type="submission" date="2025-08" db="UniProtKB">
        <authorList>
            <consortium name="RefSeq"/>
        </authorList>
    </citation>
    <scope>IDENTIFICATION</scope>
    <source>
        <tissue evidence="5">Etiolated seedlings</tissue>
    </source>
</reference>
<dbReference type="PANTHER" id="PTHR47212">
    <property type="entry name" value="ADHESIN-LIKE PROTEIN, PUTATIVE (DUF3741)-RELATED"/>
    <property type="match status" value="1"/>
</dbReference>
<keyword evidence="4" id="KW-1185">Reference proteome</keyword>
<reference evidence="4" key="1">
    <citation type="journal article" date="2013" name="Nat. Biotechnol.">
        <title>Draft genome sequence of chickpea (Cicer arietinum) provides a resource for trait improvement.</title>
        <authorList>
            <person name="Varshney R.K."/>
            <person name="Song C."/>
            <person name="Saxena R.K."/>
            <person name="Azam S."/>
            <person name="Yu S."/>
            <person name="Sharpe A.G."/>
            <person name="Cannon S."/>
            <person name="Baek J."/>
            <person name="Rosen B.D."/>
            <person name="Tar'an B."/>
            <person name="Millan T."/>
            <person name="Zhang X."/>
            <person name="Ramsay L.D."/>
            <person name="Iwata A."/>
            <person name="Wang Y."/>
            <person name="Nelson W."/>
            <person name="Farmer A.D."/>
            <person name="Gaur P.M."/>
            <person name="Soderlund C."/>
            <person name="Penmetsa R.V."/>
            <person name="Xu C."/>
            <person name="Bharti A.K."/>
            <person name="He W."/>
            <person name="Winter P."/>
            <person name="Zhao S."/>
            <person name="Hane J.K."/>
            <person name="Carrasquilla-Garcia N."/>
            <person name="Condie J.A."/>
            <person name="Upadhyaya H.D."/>
            <person name="Luo M.C."/>
            <person name="Thudi M."/>
            <person name="Gowda C.L."/>
            <person name="Singh N.P."/>
            <person name="Lichtenzveig J."/>
            <person name="Gali K.K."/>
            <person name="Rubio J."/>
            <person name="Nadarajan N."/>
            <person name="Dolezel J."/>
            <person name="Bansal K.C."/>
            <person name="Xu X."/>
            <person name="Edwards D."/>
            <person name="Zhang G."/>
            <person name="Kahl G."/>
            <person name="Gil J."/>
            <person name="Singh K.B."/>
            <person name="Datta S.K."/>
            <person name="Jackson S.A."/>
            <person name="Wang J."/>
            <person name="Cook D.R."/>
        </authorList>
    </citation>
    <scope>NUCLEOTIDE SEQUENCE [LARGE SCALE GENOMIC DNA]</scope>
    <source>
        <strain evidence="4">cv. CDC Frontier</strain>
    </source>
</reference>
<name>A0A1S2YEP6_CICAR</name>
<dbReference type="InterPro" id="IPR022212">
    <property type="entry name" value="DUF3741"/>
</dbReference>
<dbReference type="PANTHER" id="PTHR47212:SF2">
    <property type="entry name" value="DUF3741 DOMAIN-CONTAINING PROTEIN"/>
    <property type="match status" value="1"/>
</dbReference>
<feature type="domain" description="DUF3741" evidence="2">
    <location>
        <begin position="108"/>
        <end position="151"/>
    </location>
</feature>
<sequence>MARKSPPLVNQKCDIGCSSQMFRIFNFGESHSDGRFVSNSKHFNKKASAAGSGKSRISSDVLTTVDEKYPHVDVSSRRRSYSCKSICMENDPKIADWENEVTKMIVNQRFFNKNCQGKDGVDCEPNQFLDAVQILYSNKELFVKLLQDPNSLLVKQIHDLHSSQQKAGQTGNTRLNKAQNSSARQHIKHFKDFDGYNMSSNSESQSSKRIVVLKPGTNSVKKFADTSSSCPQPHSSNSFSYNAQNNKPSHFSLGSIKRKLRHVMRVRRIDSVPSEFHCGSEDFEDGKNVKELDISERDLSINVHVSTGKSLKAFKLKDSELSVRQEAASFEESCSSAQKIKEPPVATFLDELQVFCAADISLNKSHPGENLQEHYDIPKDLIRSSLYPMNKLLSSKDIIREVLHGFSLKCDDELMRSHLSNLLMDSSTFEGLNGLTSQLSESTTLNDCIIECFMELSTNPNFQACVVRKVLVREIHELISLHFSPHPSSITLLQLVEKDFARRGSWLNIQVDIEEIVKEVEKDVLEKLVLEIVDEIDIRYVIQCNETMSRS</sequence>
<dbReference type="GeneID" id="101497539"/>
<evidence type="ECO:0000313" key="4">
    <source>
        <dbReference type="Proteomes" id="UP000087171"/>
    </source>
</evidence>
<dbReference type="OrthoDB" id="952876at2759"/>
<feature type="region of interest" description="Disordered" evidence="1">
    <location>
        <begin position="163"/>
        <end position="184"/>
    </location>
</feature>
<dbReference type="PaxDb" id="3827-XP_004503707.1"/>
<dbReference type="Proteomes" id="UP000087171">
    <property type="component" value="Chromosome Ca6"/>
</dbReference>
<dbReference type="RefSeq" id="XP_004503708.1">
    <property type="nucleotide sequence ID" value="XM_004503651.3"/>
</dbReference>
<evidence type="ECO:0000313" key="5">
    <source>
        <dbReference type="RefSeq" id="XP_004503708.1"/>
    </source>
</evidence>
<proteinExistence type="predicted"/>
<evidence type="ECO:0000259" key="3">
    <source>
        <dbReference type="Pfam" id="PF14309"/>
    </source>
</evidence>
<organism evidence="4 5">
    <name type="scientific">Cicer arietinum</name>
    <name type="common">Chickpea</name>
    <name type="synonym">Garbanzo</name>
    <dbReference type="NCBI Taxonomy" id="3827"/>
    <lineage>
        <taxon>Eukaryota</taxon>
        <taxon>Viridiplantae</taxon>
        <taxon>Streptophyta</taxon>
        <taxon>Embryophyta</taxon>
        <taxon>Tracheophyta</taxon>
        <taxon>Spermatophyta</taxon>
        <taxon>Magnoliopsida</taxon>
        <taxon>eudicotyledons</taxon>
        <taxon>Gunneridae</taxon>
        <taxon>Pentapetalae</taxon>
        <taxon>rosids</taxon>
        <taxon>fabids</taxon>
        <taxon>Fabales</taxon>
        <taxon>Fabaceae</taxon>
        <taxon>Papilionoideae</taxon>
        <taxon>50 kb inversion clade</taxon>
        <taxon>NPAAA clade</taxon>
        <taxon>Hologalegina</taxon>
        <taxon>IRL clade</taxon>
        <taxon>Cicereae</taxon>
        <taxon>Cicer</taxon>
    </lineage>
</organism>
<dbReference type="Pfam" id="PF14309">
    <property type="entry name" value="DUF4378"/>
    <property type="match status" value="1"/>
</dbReference>
<evidence type="ECO:0000259" key="2">
    <source>
        <dbReference type="Pfam" id="PF12552"/>
    </source>
</evidence>
<dbReference type="STRING" id="3827.A0A1S2YEP6"/>
<gene>
    <name evidence="5" type="primary">LOC101497539</name>
</gene>
<feature type="domain" description="DUF4378" evidence="3">
    <location>
        <begin position="399"/>
        <end position="531"/>
    </location>
</feature>
<dbReference type="KEGG" id="cam:101497539"/>
<protein>
    <submittedName>
        <fullName evidence="5">Uncharacterized protein LOC101497539 isoform X1</fullName>
    </submittedName>
</protein>
<dbReference type="AlphaFoldDB" id="A0A1S2YEP6"/>
<dbReference type="Pfam" id="PF12552">
    <property type="entry name" value="DUF3741"/>
    <property type="match status" value="1"/>
</dbReference>
<dbReference type="InterPro" id="IPR025486">
    <property type="entry name" value="DUF4378"/>
</dbReference>
<accession>A0A1S2YEP6</accession>